<keyword evidence="2" id="KW-1185">Reference proteome</keyword>
<proteinExistence type="predicted"/>
<evidence type="ECO:0000313" key="1">
    <source>
        <dbReference type="EMBL" id="MQS17185.1"/>
    </source>
</evidence>
<gene>
    <name evidence="1" type="ORF">F7Q99_34655</name>
</gene>
<dbReference type="AlphaFoldDB" id="A0A6N7L1Y1"/>
<organism evidence="1 2">
    <name type="scientific">Streptomyces kaniharaensis</name>
    <dbReference type="NCBI Taxonomy" id="212423"/>
    <lineage>
        <taxon>Bacteria</taxon>
        <taxon>Bacillati</taxon>
        <taxon>Actinomycetota</taxon>
        <taxon>Actinomycetes</taxon>
        <taxon>Kitasatosporales</taxon>
        <taxon>Streptomycetaceae</taxon>
        <taxon>Streptomyces</taxon>
    </lineage>
</organism>
<evidence type="ECO:0008006" key="3">
    <source>
        <dbReference type="Google" id="ProtNLM"/>
    </source>
</evidence>
<comment type="caution">
    <text evidence="1">The sequence shown here is derived from an EMBL/GenBank/DDBJ whole genome shotgun (WGS) entry which is preliminary data.</text>
</comment>
<accession>A0A6N7L1Y1</accession>
<protein>
    <recommendedName>
        <fullName evidence="3">Tetratricopeptide repeat protein</fullName>
    </recommendedName>
</protein>
<reference evidence="1 2" key="1">
    <citation type="submission" date="2019-09" db="EMBL/GenBank/DDBJ databases">
        <title>Genome Sequences of Streptomyces kaniharaensis ATCC 21070.</title>
        <authorList>
            <person name="Zhu W."/>
            <person name="De Crecy-Lagard V."/>
            <person name="Richards N.G."/>
        </authorList>
    </citation>
    <scope>NUCLEOTIDE SEQUENCE [LARGE SCALE GENOMIC DNA]</scope>
    <source>
        <strain evidence="1 2">SF-557</strain>
    </source>
</reference>
<evidence type="ECO:0000313" key="2">
    <source>
        <dbReference type="Proteomes" id="UP000450000"/>
    </source>
</evidence>
<dbReference type="RefSeq" id="WP_153469264.1">
    <property type="nucleotide sequence ID" value="NZ_WBOF01000003.1"/>
</dbReference>
<sequence length="62" mass="6686">MNAMGAVYAAHGHALLGDEKTAQRAFDQALALLAKPPEAPFGRGRWLNEPYVKAQRASPARP</sequence>
<dbReference type="Proteomes" id="UP000450000">
    <property type="component" value="Unassembled WGS sequence"/>
</dbReference>
<dbReference type="EMBL" id="WBOF01000003">
    <property type="protein sequence ID" value="MQS17185.1"/>
    <property type="molecule type" value="Genomic_DNA"/>
</dbReference>
<name>A0A6N7L1Y1_9ACTN</name>